<feature type="transmembrane region" description="Helical" evidence="1">
    <location>
        <begin position="30"/>
        <end position="51"/>
    </location>
</feature>
<sequence>ILGYGIVTISFLMQSIIKWICEHLSKLPRLIFGDVFVIFAAIGTINTWRGMWDLLDYYFLP</sequence>
<name>A0ABD2MTT3_9CUCU</name>
<dbReference type="AlphaFoldDB" id="A0ABD2MTT3"/>
<dbReference type="EMBL" id="JABFTP020000021">
    <property type="protein sequence ID" value="KAL3269665.1"/>
    <property type="molecule type" value="Genomic_DNA"/>
</dbReference>
<evidence type="ECO:0000256" key="1">
    <source>
        <dbReference type="SAM" id="Phobius"/>
    </source>
</evidence>
<gene>
    <name evidence="2" type="ORF">HHI36_008726</name>
</gene>
<dbReference type="PANTHER" id="PTHR35270">
    <property type="entry name" value="FUSELESS, ISOFORM A"/>
    <property type="match status" value="1"/>
</dbReference>
<comment type="caution">
    <text evidence="2">The sequence shown here is derived from an EMBL/GenBank/DDBJ whole genome shotgun (WGS) entry which is preliminary data.</text>
</comment>
<dbReference type="Proteomes" id="UP001516400">
    <property type="component" value="Unassembled WGS sequence"/>
</dbReference>
<evidence type="ECO:0000313" key="2">
    <source>
        <dbReference type="EMBL" id="KAL3269665.1"/>
    </source>
</evidence>
<dbReference type="PANTHER" id="PTHR35270:SF2">
    <property type="entry name" value="FUSELESS, ISOFORM A"/>
    <property type="match status" value="1"/>
</dbReference>
<organism evidence="2 3">
    <name type="scientific">Cryptolaemus montrouzieri</name>
    <dbReference type="NCBI Taxonomy" id="559131"/>
    <lineage>
        <taxon>Eukaryota</taxon>
        <taxon>Metazoa</taxon>
        <taxon>Ecdysozoa</taxon>
        <taxon>Arthropoda</taxon>
        <taxon>Hexapoda</taxon>
        <taxon>Insecta</taxon>
        <taxon>Pterygota</taxon>
        <taxon>Neoptera</taxon>
        <taxon>Endopterygota</taxon>
        <taxon>Coleoptera</taxon>
        <taxon>Polyphaga</taxon>
        <taxon>Cucujiformia</taxon>
        <taxon>Coccinelloidea</taxon>
        <taxon>Coccinellidae</taxon>
        <taxon>Scymninae</taxon>
        <taxon>Scymnini</taxon>
        <taxon>Cryptolaemus</taxon>
    </lineage>
</organism>
<accession>A0ABD2MTT3</accession>
<keyword evidence="1" id="KW-0812">Transmembrane</keyword>
<proteinExistence type="predicted"/>
<evidence type="ECO:0000313" key="3">
    <source>
        <dbReference type="Proteomes" id="UP001516400"/>
    </source>
</evidence>
<keyword evidence="1" id="KW-0472">Membrane</keyword>
<protein>
    <submittedName>
        <fullName evidence="2">Uncharacterized protein</fullName>
    </submittedName>
</protein>
<dbReference type="Pfam" id="PF15993">
    <property type="entry name" value="Fuseless"/>
    <property type="match status" value="1"/>
</dbReference>
<keyword evidence="3" id="KW-1185">Reference proteome</keyword>
<dbReference type="InterPro" id="IPR032751">
    <property type="entry name" value="Fuseless"/>
</dbReference>
<reference evidence="2 3" key="1">
    <citation type="journal article" date="2021" name="BMC Biol.">
        <title>Horizontally acquired antibacterial genes associated with adaptive radiation of ladybird beetles.</title>
        <authorList>
            <person name="Li H.S."/>
            <person name="Tang X.F."/>
            <person name="Huang Y.H."/>
            <person name="Xu Z.Y."/>
            <person name="Chen M.L."/>
            <person name="Du X.Y."/>
            <person name="Qiu B.Y."/>
            <person name="Chen P.T."/>
            <person name="Zhang W."/>
            <person name="Slipinski A."/>
            <person name="Escalona H.E."/>
            <person name="Waterhouse R.M."/>
            <person name="Zwick A."/>
            <person name="Pang H."/>
        </authorList>
    </citation>
    <scope>NUCLEOTIDE SEQUENCE [LARGE SCALE GENOMIC DNA]</scope>
    <source>
        <strain evidence="2">SYSU2018</strain>
    </source>
</reference>
<feature type="non-terminal residue" evidence="2">
    <location>
        <position position="1"/>
    </location>
</feature>
<feature type="non-terminal residue" evidence="2">
    <location>
        <position position="61"/>
    </location>
</feature>
<keyword evidence="1" id="KW-1133">Transmembrane helix</keyword>